<proteinExistence type="predicted"/>
<dbReference type="InterPro" id="IPR018060">
    <property type="entry name" value="HTH_AraC"/>
</dbReference>
<dbReference type="EMBL" id="CP058649">
    <property type="protein sequence ID" value="QUI25414.1"/>
    <property type="molecule type" value="Genomic_DNA"/>
</dbReference>
<keyword evidence="5" id="KW-0472">Membrane</keyword>
<dbReference type="PANTHER" id="PTHR43280:SF2">
    <property type="entry name" value="HTH-TYPE TRANSCRIPTIONAL REGULATOR EXSA"/>
    <property type="match status" value="1"/>
</dbReference>
<dbReference type="InterPro" id="IPR018062">
    <property type="entry name" value="HTH_AraC-typ_CS"/>
</dbReference>
<evidence type="ECO:0000256" key="2">
    <source>
        <dbReference type="ARBA" id="ARBA00023125"/>
    </source>
</evidence>
<reference evidence="7" key="1">
    <citation type="submission" date="2020-07" db="EMBL/GenBank/DDBJ databases">
        <title>Vallitalea pronyensis genome.</title>
        <authorList>
            <person name="Postec A."/>
        </authorList>
    </citation>
    <scope>NUCLEOTIDE SEQUENCE</scope>
    <source>
        <strain evidence="7">FatNI3</strain>
    </source>
</reference>
<keyword evidence="8" id="KW-1185">Reference proteome</keyword>
<keyword evidence="3" id="KW-0804">Transcription</keyword>
<dbReference type="AlphaFoldDB" id="A0A8J8MPV3"/>
<keyword evidence="2" id="KW-0238">DNA-binding</keyword>
<dbReference type="PROSITE" id="PS01124">
    <property type="entry name" value="HTH_ARAC_FAMILY_2"/>
    <property type="match status" value="1"/>
</dbReference>
<evidence type="ECO:0000256" key="3">
    <source>
        <dbReference type="ARBA" id="ARBA00023163"/>
    </source>
</evidence>
<accession>A0A8J8MPV3</accession>
<keyword evidence="4" id="KW-0175">Coiled coil</keyword>
<protein>
    <submittedName>
        <fullName evidence="7">AraC family transcriptional regulator</fullName>
    </submittedName>
</protein>
<dbReference type="Pfam" id="PF12833">
    <property type="entry name" value="HTH_18"/>
    <property type="match status" value="1"/>
</dbReference>
<feature type="coiled-coil region" evidence="4">
    <location>
        <begin position="46"/>
        <end position="73"/>
    </location>
</feature>
<evidence type="ECO:0000313" key="7">
    <source>
        <dbReference type="EMBL" id="QUI25414.1"/>
    </source>
</evidence>
<dbReference type="GO" id="GO:0043565">
    <property type="term" value="F:sequence-specific DNA binding"/>
    <property type="evidence" value="ECO:0007669"/>
    <property type="project" value="InterPro"/>
</dbReference>
<evidence type="ECO:0000256" key="5">
    <source>
        <dbReference type="SAM" id="Phobius"/>
    </source>
</evidence>
<gene>
    <name evidence="7" type="ORF">HZI73_25325</name>
</gene>
<feature type="transmembrane region" description="Helical" evidence="5">
    <location>
        <begin position="15"/>
        <end position="37"/>
    </location>
</feature>
<feature type="domain" description="HTH araC/xylS-type" evidence="6">
    <location>
        <begin position="657"/>
        <end position="756"/>
    </location>
</feature>
<dbReference type="PANTHER" id="PTHR43280">
    <property type="entry name" value="ARAC-FAMILY TRANSCRIPTIONAL REGULATOR"/>
    <property type="match status" value="1"/>
</dbReference>
<evidence type="ECO:0000256" key="1">
    <source>
        <dbReference type="ARBA" id="ARBA00023015"/>
    </source>
</evidence>
<dbReference type="SUPFAM" id="SSF46689">
    <property type="entry name" value="Homeodomain-like"/>
    <property type="match status" value="1"/>
</dbReference>
<evidence type="ECO:0000259" key="6">
    <source>
        <dbReference type="PROSITE" id="PS01124"/>
    </source>
</evidence>
<sequence>MLTINRRLSYYKRNLISYIFLFFLPVLIFIVLYQFLFNTILKEELIRNSQSQLTSLEKNISSEMNQIDAVVNQVNIGTQFAPFTYIENPNYAKDRINQLRRYTAVNPFIHNILLHYNDDKYVYASSGSFVLDYTFDNVFIFENYSTRELIETMENPGTGITASGITLNLYGETIPTHCSIVVRGLTYSGYGHYGSLAFFVDEKSIMSQIQTTFQSDIYANYILDSNNQLITHVIPEFSKSDTTYRALIESHDQVAPSTIHKINGDDYLMTYTTSETTGWQYYCFTPVDEALAVAIHTQRRFLIIVICLLLFGLLAISIFMTLNYSPIKKLQTLSKDFIDGNTNPNGSELKDIEGAILSLSSQNVALNEALDDNFIAAKAYLIGQLISGQPMVREHLDRSLLMKIMNPQITDYAIVMAHIGQDEQDDWHFIKNDLMHDIEEKSGTYLQLLCTENNIRYTITILILLQEGFKENVLDELHQIHKNLNEKWQRDITFGLGSLTDNLSNLPRSYMGASTAIDYRLMIGNGSLIQYDNLVDNIEQASTYPYAELEQFKLAIRRGFPKDVDNALNNIVAQIQTKNIPIFIGRSICYEIISTVVHSYESLGQNHDELFNKYPDIIAITKYESIHKIIELVTLISYDVCSALSKSSTKEHIRYVDSLKQYISVNYSSPDFSLQLMADHFHKQASNLSSFYKENTGENILESVTRYRMNAASNYLINSTLPIKEICTEIGYTNVSSFIRRFKQFHELTPGQYRELYQDIT</sequence>
<dbReference type="InterPro" id="IPR009057">
    <property type="entry name" value="Homeodomain-like_sf"/>
</dbReference>
<dbReference type="RefSeq" id="WP_212696119.1">
    <property type="nucleotide sequence ID" value="NZ_CP058649.1"/>
</dbReference>
<dbReference type="Proteomes" id="UP000683246">
    <property type="component" value="Chromosome"/>
</dbReference>
<keyword evidence="5" id="KW-0812">Transmembrane</keyword>
<dbReference type="SMART" id="SM00342">
    <property type="entry name" value="HTH_ARAC"/>
    <property type="match status" value="1"/>
</dbReference>
<evidence type="ECO:0000313" key="8">
    <source>
        <dbReference type="Proteomes" id="UP000683246"/>
    </source>
</evidence>
<dbReference type="PROSITE" id="PS00041">
    <property type="entry name" value="HTH_ARAC_FAMILY_1"/>
    <property type="match status" value="1"/>
</dbReference>
<dbReference type="KEGG" id="vpy:HZI73_25325"/>
<evidence type="ECO:0000256" key="4">
    <source>
        <dbReference type="SAM" id="Coils"/>
    </source>
</evidence>
<dbReference type="GO" id="GO:0003700">
    <property type="term" value="F:DNA-binding transcription factor activity"/>
    <property type="evidence" value="ECO:0007669"/>
    <property type="project" value="InterPro"/>
</dbReference>
<name>A0A8J8MPV3_9FIRM</name>
<dbReference type="Gene3D" id="1.10.10.60">
    <property type="entry name" value="Homeodomain-like"/>
    <property type="match status" value="2"/>
</dbReference>
<feature type="transmembrane region" description="Helical" evidence="5">
    <location>
        <begin position="301"/>
        <end position="322"/>
    </location>
</feature>
<organism evidence="7 8">
    <name type="scientific">Vallitalea pronyensis</name>
    <dbReference type="NCBI Taxonomy" id="1348613"/>
    <lineage>
        <taxon>Bacteria</taxon>
        <taxon>Bacillati</taxon>
        <taxon>Bacillota</taxon>
        <taxon>Clostridia</taxon>
        <taxon>Lachnospirales</taxon>
        <taxon>Vallitaleaceae</taxon>
        <taxon>Vallitalea</taxon>
    </lineage>
</organism>
<keyword evidence="1" id="KW-0805">Transcription regulation</keyword>
<keyword evidence="5" id="KW-1133">Transmembrane helix</keyword>